<dbReference type="RefSeq" id="WP_078075208.1">
    <property type="nucleotide sequence ID" value="NZ_CP018047.1"/>
</dbReference>
<organism evidence="2 3">
    <name type="scientific">Streptomyces niveus</name>
    <name type="common">Streptomyces spheroides</name>
    <dbReference type="NCBI Taxonomy" id="193462"/>
    <lineage>
        <taxon>Bacteria</taxon>
        <taxon>Bacillati</taxon>
        <taxon>Actinomycetota</taxon>
        <taxon>Actinomycetes</taxon>
        <taxon>Kitasatosporales</taxon>
        <taxon>Streptomycetaceae</taxon>
        <taxon>Streptomyces</taxon>
    </lineage>
</organism>
<evidence type="ECO:0000313" key="2">
    <source>
        <dbReference type="EMBL" id="AQU66675.1"/>
    </source>
</evidence>
<evidence type="ECO:0000256" key="1">
    <source>
        <dbReference type="SAM" id="MobiDB-lite"/>
    </source>
</evidence>
<sequence>MSADPNGPDTFPNGTDERERTAGTDSGELEEIDEETPEADAAEQHRDVRPEGDDPPAPIDTTEADEADAAEQARIVSLDEDDYR</sequence>
<feature type="compositionally biased region" description="Acidic residues" evidence="1">
    <location>
        <begin position="27"/>
        <end position="41"/>
    </location>
</feature>
<dbReference type="OrthoDB" id="3398488at2"/>
<keyword evidence="3" id="KW-1185">Reference proteome</keyword>
<evidence type="ECO:0000313" key="3">
    <source>
        <dbReference type="Proteomes" id="UP000189677"/>
    </source>
</evidence>
<evidence type="ECO:0008006" key="4">
    <source>
        <dbReference type="Google" id="ProtNLM"/>
    </source>
</evidence>
<dbReference type="Proteomes" id="UP000189677">
    <property type="component" value="Chromosome"/>
</dbReference>
<dbReference type="EMBL" id="CP018047">
    <property type="protein sequence ID" value="AQU66675.1"/>
    <property type="molecule type" value="Genomic_DNA"/>
</dbReference>
<gene>
    <name evidence="2" type="ORF">BBN63_10890</name>
</gene>
<dbReference type="KEGG" id="snw:BBN63_10890"/>
<reference evidence="2 3" key="1">
    <citation type="submission" date="2016-11" db="EMBL/GenBank/DDBJ databases">
        <title>Complete genome sequence of Streptomyces niveus SCSIO 3406.</title>
        <authorList>
            <person name="Zhu Q."/>
            <person name="Cheng W."/>
            <person name="Song Y."/>
            <person name="Li Q."/>
            <person name="Ju J."/>
        </authorList>
    </citation>
    <scope>NUCLEOTIDE SEQUENCE [LARGE SCALE GENOMIC DNA]</scope>
    <source>
        <strain evidence="2 3">SCSIO 3406</strain>
    </source>
</reference>
<protein>
    <recommendedName>
        <fullName evidence="4">DUF5709 domain-containing protein</fullName>
    </recommendedName>
</protein>
<accession>A0A1U9QSQ1</accession>
<proteinExistence type="predicted"/>
<feature type="region of interest" description="Disordered" evidence="1">
    <location>
        <begin position="1"/>
        <end position="84"/>
    </location>
</feature>
<feature type="compositionally biased region" description="Basic and acidic residues" evidence="1">
    <location>
        <begin position="42"/>
        <end position="52"/>
    </location>
</feature>
<dbReference type="AlphaFoldDB" id="A0A1U9QSQ1"/>
<name>A0A1U9QSQ1_STRNV</name>